<dbReference type="SUPFAM" id="SSF102114">
    <property type="entry name" value="Radical SAM enzymes"/>
    <property type="match status" value="1"/>
</dbReference>
<comment type="cofactor">
    <cofactor evidence="1">
        <name>[4Fe-4S] cluster</name>
        <dbReference type="ChEBI" id="CHEBI:49883"/>
    </cofactor>
</comment>
<evidence type="ECO:0000259" key="7">
    <source>
        <dbReference type="PROSITE" id="PS51918"/>
    </source>
</evidence>
<keyword evidence="5" id="KW-0408">Iron</keyword>
<dbReference type="Pfam" id="PF04055">
    <property type="entry name" value="Radical_SAM"/>
    <property type="match status" value="1"/>
</dbReference>
<evidence type="ECO:0000256" key="6">
    <source>
        <dbReference type="ARBA" id="ARBA00023014"/>
    </source>
</evidence>
<dbReference type="GO" id="GO:0051536">
    <property type="term" value="F:iron-sulfur cluster binding"/>
    <property type="evidence" value="ECO:0007669"/>
    <property type="project" value="UniProtKB-KW"/>
</dbReference>
<sequence length="348" mass="37762">MTPERVPSIVVPERFRKFLVTDDFDRYGLEPGRPTPTPQYLQVELTDLCNLACAGCVRAVHDSSGGHLPLDVFVALLDQLPDLGHVSFVGAGEALIVRDFAAFVQACTDRSVFTSTNTNGLLVRRRLQAVLDAGLGLLAISVDGADDATLGRMRSGLRRSQLSTALREAAEMTRQRDTALSAAVTLSTANLDQFPAIVDFVADHGVTRISVESLHHWGEDKTLNTESLFAASPLMVVPHLEAGLARADELGLQLSIFDYSRLASPAAGRAVCPWPWDAGYITKDGDVTPCCIHMESSPGNVLGNIRKAPMAEIWTSQPYGALRDSFLSQAPAWSSCEDCVYRMEFGRV</sequence>
<evidence type="ECO:0000256" key="2">
    <source>
        <dbReference type="ARBA" id="ARBA00022485"/>
    </source>
</evidence>
<dbReference type="GO" id="GO:0046872">
    <property type="term" value="F:metal ion binding"/>
    <property type="evidence" value="ECO:0007669"/>
    <property type="project" value="UniProtKB-KW"/>
</dbReference>
<evidence type="ECO:0000313" key="8">
    <source>
        <dbReference type="EMBL" id="XDQ78393.1"/>
    </source>
</evidence>
<evidence type="ECO:0000256" key="5">
    <source>
        <dbReference type="ARBA" id="ARBA00023004"/>
    </source>
</evidence>
<dbReference type="AlphaFoldDB" id="A0AB39TGI0"/>
<dbReference type="Gene3D" id="3.20.20.70">
    <property type="entry name" value="Aldolase class I"/>
    <property type="match status" value="1"/>
</dbReference>
<evidence type="ECO:0000256" key="4">
    <source>
        <dbReference type="ARBA" id="ARBA00022723"/>
    </source>
</evidence>
<keyword evidence="2" id="KW-0004">4Fe-4S</keyword>
<accession>A0AB39TGI0</accession>
<organism evidence="8">
    <name type="scientific">Streptomyces sp. Y1</name>
    <dbReference type="NCBI Taxonomy" id="3238634"/>
    <lineage>
        <taxon>Bacteria</taxon>
        <taxon>Bacillati</taxon>
        <taxon>Actinomycetota</taxon>
        <taxon>Actinomycetes</taxon>
        <taxon>Kitasatosporales</taxon>
        <taxon>Streptomycetaceae</taxon>
        <taxon>Streptomyces</taxon>
    </lineage>
</organism>
<dbReference type="GO" id="GO:0003824">
    <property type="term" value="F:catalytic activity"/>
    <property type="evidence" value="ECO:0007669"/>
    <property type="project" value="InterPro"/>
</dbReference>
<dbReference type="InterPro" id="IPR050377">
    <property type="entry name" value="Radical_SAM_PqqE_MftC-like"/>
</dbReference>
<keyword evidence="4" id="KW-0479">Metal-binding</keyword>
<dbReference type="InterPro" id="IPR023885">
    <property type="entry name" value="4Fe4S-binding_SPASM_dom"/>
</dbReference>
<keyword evidence="6" id="KW-0411">Iron-sulfur</keyword>
<evidence type="ECO:0000256" key="1">
    <source>
        <dbReference type="ARBA" id="ARBA00001966"/>
    </source>
</evidence>
<dbReference type="InterPro" id="IPR034391">
    <property type="entry name" value="AdoMet-like_SPASM_containing"/>
</dbReference>
<dbReference type="SFLD" id="SFLDG01067">
    <property type="entry name" value="SPASM/twitch_domain_containing"/>
    <property type="match status" value="1"/>
</dbReference>
<dbReference type="SFLD" id="SFLDG01387">
    <property type="entry name" value="BtrN-like_SPASM_domain_contain"/>
    <property type="match status" value="1"/>
</dbReference>
<dbReference type="EMBL" id="CP163445">
    <property type="protein sequence ID" value="XDQ78393.1"/>
    <property type="molecule type" value="Genomic_DNA"/>
</dbReference>
<dbReference type="Pfam" id="PF13186">
    <property type="entry name" value="SPASM"/>
    <property type="match status" value="1"/>
</dbReference>
<keyword evidence="3" id="KW-0949">S-adenosyl-L-methionine</keyword>
<dbReference type="InterPro" id="IPR013785">
    <property type="entry name" value="Aldolase_TIM"/>
</dbReference>
<protein>
    <submittedName>
        <fullName evidence="8">Radical SAM/SPASM domain-containing protein</fullName>
    </submittedName>
</protein>
<dbReference type="SFLD" id="SFLDS00029">
    <property type="entry name" value="Radical_SAM"/>
    <property type="match status" value="1"/>
</dbReference>
<dbReference type="CDD" id="cd01335">
    <property type="entry name" value="Radical_SAM"/>
    <property type="match status" value="1"/>
</dbReference>
<dbReference type="CDD" id="cd21109">
    <property type="entry name" value="SPASM"/>
    <property type="match status" value="1"/>
</dbReference>
<feature type="domain" description="Radical SAM core" evidence="7">
    <location>
        <begin position="35"/>
        <end position="255"/>
    </location>
</feature>
<dbReference type="RefSeq" id="WP_369182865.1">
    <property type="nucleotide sequence ID" value="NZ_CP163445.1"/>
</dbReference>
<dbReference type="PROSITE" id="PS51918">
    <property type="entry name" value="RADICAL_SAM"/>
    <property type="match status" value="1"/>
</dbReference>
<dbReference type="InterPro" id="IPR007197">
    <property type="entry name" value="rSAM"/>
</dbReference>
<dbReference type="InterPro" id="IPR058240">
    <property type="entry name" value="rSAM_sf"/>
</dbReference>
<name>A0AB39TGI0_9ACTN</name>
<proteinExistence type="predicted"/>
<gene>
    <name evidence="8" type="ORF">AB2U05_07855</name>
</gene>
<dbReference type="PANTHER" id="PTHR11228:SF7">
    <property type="entry name" value="PQQA PEPTIDE CYCLASE"/>
    <property type="match status" value="1"/>
</dbReference>
<reference evidence="8" key="1">
    <citation type="submission" date="2024-07" db="EMBL/GenBank/DDBJ databases">
        <authorList>
            <person name="Yu S.T."/>
        </authorList>
    </citation>
    <scope>NUCLEOTIDE SEQUENCE</scope>
    <source>
        <strain evidence="8">Y1</strain>
    </source>
</reference>
<dbReference type="PANTHER" id="PTHR11228">
    <property type="entry name" value="RADICAL SAM DOMAIN PROTEIN"/>
    <property type="match status" value="1"/>
</dbReference>
<evidence type="ECO:0000256" key="3">
    <source>
        <dbReference type="ARBA" id="ARBA00022691"/>
    </source>
</evidence>